<dbReference type="PANTHER" id="PTHR48040">
    <property type="entry name" value="PLEIOTROPIC DRUG RESISTANCE PROTEIN 1-LIKE ISOFORM X1"/>
    <property type="match status" value="1"/>
</dbReference>
<dbReference type="GO" id="GO:0005524">
    <property type="term" value="F:ATP binding"/>
    <property type="evidence" value="ECO:0007669"/>
    <property type="project" value="InterPro"/>
</dbReference>
<dbReference type="Gene3D" id="3.40.50.300">
    <property type="entry name" value="P-loop containing nucleotide triphosphate hydrolases"/>
    <property type="match status" value="1"/>
</dbReference>
<dbReference type="InterPro" id="IPR027417">
    <property type="entry name" value="P-loop_NTPase"/>
</dbReference>
<dbReference type="Pfam" id="PF00005">
    <property type="entry name" value="ABC_tran"/>
    <property type="match status" value="1"/>
</dbReference>
<organism evidence="2 3">
    <name type="scientific">Gossypium barbadense</name>
    <name type="common">Sea Island cotton</name>
    <name type="synonym">Hibiscus barbadensis</name>
    <dbReference type="NCBI Taxonomy" id="3634"/>
    <lineage>
        <taxon>Eukaryota</taxon>
        <taxon>Viridiplantae</taxon>
        <taxon>Streptophyta</taxon>
        <taxon>Embryophyta</taxon>
        <taxon>Tracheophyta</taxon>
        <taxon>Spermatophyta</taxon>
        <taxon>Magnoliopsida</taxon>
        <taxon>eudicotyledons</taxon>
        <taxon>Gunneridae</taxon>
        <taxon>Pentapetalae</taxon>
        <taxon>rosids</taxon>
        <taxon>malvids</taxon>
        <taxon>Malvales</taxon>
        <taxon>Malvaceae</taxon>
        <taxon>Malvoideae</taxon>
        <taxon>Gossypium</taxon>
    </lineage>
</organism>
<dbReference type="GO" id="GO:0016887">
    <property type="term" value="F:ATP hydrolysis activity"/>
    <property type="evidence" value="ECO:0007669"/>
    <property type="project" value="InterPro"/>
</dbReference>
<evidence type="ECO:0000313" key="2">
    <source>
        <dbReference type="EMBL" id="PPR91050.1"/>
    </source>
</evidence>
<gene>
    <name evidence="2" type="ORF">GOBAR_AA29630</name>
</gene>
<proteinExistence type="predicted"/>
<accession>A0A2P5WIY2</accession>
<feature type="domain" description="ABC transporter" evidence="1">
    <location>
        <begin position="116"/>
        <end position="197"/>
    </location>
</feature>
<dbReference type="OrthoDB" id="948837at2759"/>
<dbReference type="InterPro" id="IPR003439">
    <property type="entry name" value="ABC_transporter-like_ATP-bd"/>
</dbReference>
<dbReference type="Proteomes" id="UP000239757">
    <property type="component" value="Unassembled WGS sequence"/>
</dbReference>
<evidence type="ECO:0000259" key="1">
    <source>
        <dbReference type="Pfam" id="PF00005"/>
    </source>
</evidence>
<protein>
    <recommendedName>
        <fullName evidence="1">ABC transporter domain-containing protein</fullName>
    </recommendedName>
</protein>
<dbReference type="PANTHER" id="PTHR48040:SF18">
    <property type="entry name" value="PLEIOTROPIC DRUG RESISTANCE PROTEIN 3-LIKE ISOFORM X1"/>
    <property type="match status" value="1"/>
</dbReference>
<sequence>MDTGMNTLTKLPPPLERHLFVDNLIKNIQADNFRLLVGVKLPTVEVRYKNLRVEAECDVVHGKPLPTLWNSLKTMISVCSPAAAKLMGSKSHQANICLISDINGIIKTEGAEVLKMTLLLGPPGCGKTSLLKALSGNLDQSLQLTGEVSYNGYKLEEFVPQKTCAYVSQNDFHISEMTVRETLDFSSHCQGVGSRAEMMMVVSKREAEAGIVPDPVIDAYMKVHAETI</sequence>
<dbReference type="SUPFAM" id="SSF52540">
    <property type="entry name" value="P-loop containing nucleoside triphosphate hydrolases"/>
    <property type="match status" value="1"/>
</dbReference>
<evidence type="ECO:0000313" key="3">
    <source>
        <dbReference type="Proteomes" id="UP000239757"/>
    </source>
</evidence>
<dbReference type="AlphaFoldDB" id="A0A2P5WIY2"/>
<dbReference type="EMBL" id="KZ667449">
    <property type="protein sequence ID" value="PPR91050.1"/>
    <property type="molecule type" value="Genomic_DNA"/>
</dbReference>
<name>A0A2P5WIY2_GOSBA</name>
<reference evidence="2 3" key="1">
    <citation type="submission" date="2015-01" db="EMBL/GenBank/DDBJ databases">
        <title>Genome of allotetraploid Gossypium barbadense reveals genomic plasticity and fiber elongation in cotton evolution.</title>
        <authorList>
            <person name="Chen X."/>
            <person name="Liu X."/>
            <person name="Zhao B."/>
            <person name="Zheng H."/>
            <person name="Hu Y."/>
            <person name="Lu G."/>
            <person name="Yang C."/>
            <person name="Chen J."/>
            <person name="Shan C."/>
            <person name="Zhang L."/>
            <person name="Zhou Y."/>
            <person name="Wang L."/>
            <person name="Guo W."/>
            <person name="Bai Y."/>
            <person name="Ruan J."/>
            <person name="Shangguan X."/>
            <person name="Mao Y."/>
            <person name="Jiang J."/>
            <person name="Zhu Y."/>
            <person name="Lei J."/>
            <person name="Kang H."/>
            <person name="Chen S."/>
            <person name="He X."/>
            <person name="Wang R."/>
            <person name="Wang Y."/>
            <person name="Chen J."/>
            <person name="Wang L."/>
            <person name="Yu S."/>
            <person name="Wang B."/>
            <person name="Wei J."/>
            <person name="Song S."/>
            <person name="Lu X."/>
            <person name="Gao Z."/>
            <person name="Gu W."/>
            <person name="Deng X."/>
            <person name="Ma D."/>
            <person name="Wang S."/>
            <person name="Liang W."/>
            <person name="Fang L."/>
            <person name="Cai C."/>
            <person name="Zhu X."/>
            <person name="Zhou B."/>
            <person name="Zhang Y."/>
            <person name="Chen Z."/>
            <person name="Xu S."/>
            <person name="Zhu R."/>
            <person name="Wang S."/>
            <person name="Zhang T."/>
            <person name="Zhao G."/>
        </authorList>
    </citation>
    <scope>NUCLEOTIDE SEQUENCE [LARGE SCALE GENOMIC DNA]</scope>
    <source>
        <strain evidence="3">cv. Xinhai21</strain>
        <tissue evidence="2">Leaf</tissue>
    </source>
</reference>